<sequence length="477" mass="51943">MKTLTPHQGYWLKKLGLHRGSPRLWFETNRLGSAGLLPGSRFDVVALEHGIKLVPNLHGQYGVSSKERNGRQLPVIDINSREVLAPLGEQQVVRVVVRLDGIFVLRVASEQAKAERIKRLQTKLATGEQLASASIAHGAGVLSNVAHAGFKDAGIELDMKVLCEIDAAYVEQSLNCNPVSANATPFCAPIQELVQDEWLMRQVPRVEVLEMGLPCSGASRAGKSKRGLSMMEDHPEVGHLIYAALALIQKLQPAAIVLENVEDYRVSASAQILRSQLRDMGYQVREHVLRARDFGSLENRVRWALVATTDGLPVVESVSPQGSEPGITLGALLDDVDADAPCWSSMEYLKSKEARDLAEGKGFAMQLVDANSTSVPTIRKAYNKGGSTDPYVRHPTDARLLRKLTPAEHARIKGVPETLISGMSATGAHEVLGQGVVCAPFRALFQELAECFKRLRDHGPVWIGECTCAHRLTGAIG</sequence>
<dbReference type="GO" id="GO:0044027">
    <property type="term" value="P:negative regulation of gene expression via chromosomal CpG island methylation"/>
    <property type="evidence" value="ECO:0007669"/>
    <property type="project" value="TreeGrafter"/>
</dbReference>
<organism evidence="8 9">
    <name type="scientific">Hydrogenophaga pseudoflava</name>
    <name type="common">Pseudomonas carboxydoflava</name>
    <dbReference type="NCBI Taxonomy" id="47421"/>
    <lineage>
        <taxon>Bacteria</taxon>
        <taxon>Pseudomonadati</taxon>
        <taxon>Pseudomonadota</taxon>
        <taxon>Betaproteobacteria</taxon>
        <taxon>Burkholderiales</taxon>
        <taxon>Comamonadaceae</taxon>
        <taxon>Hydrogenophaga</taxon>
    </lineage>
</organism>
<evidence type="ECO:0000256" key="6">
    <source>
        <dbReference type="ARBA" id="ARBA00047422"/>
    </source>
</evidence>
<comment type="similarity">
    <text evidence="7">Belongs to the class I-like SAM-binding methyltransferase superfamily. C5-methyltransferase family.</text>
</comment>
<keyword evidence="3 7" id="KW-0808">Transferase</keyword>
<dbReference type="KEGG" id="hpse:HPF_11760"/>
<dbReference type="EC" id="2.1.1.37" evidence="1"/>
<dbReference type="EMBL" id="CP037867">
    <property type="protein sequence ID" value="QBM28367.1"/>
    <property type="molecule type" value="Genomic_DNA"/>
</dbReference>
<dbReference type="Proteomes" id="UP000293912">
    <property type="component" value="Chromosome"/>
</dbReference>
<reference evidence="8 9" key="1">
    <citation type="submission" date="2019-03" db="EMBL/GenBank/DDBJ databases">
        <authorList>
            <person name="Sebastian G."/>
            <person name="Baumann P."/>
            <person name="Ruckert C."/>
            <person name="Kalinowski J."/>
            <person name="Nebel B."/>
            <person name="Takors R."/>
            <person name="Blombach B."/>
        </authorList>
    </citation>
    <scope>NUCLEOTIDE SEQUENCE [LARGE SCALE GENOMIC DNA]</scope>
    <source>
        <strain evidence="8 9">DSM 1084</strain>
    </source>
</reference>
<dbReference type="SUPFAM" id="SSF53335">
    <property type="entry name" value="S-adenosyl-L-methionine-dependent methyltransferases"/>
    <property type="match status" value="1"/>
</dbReference>
<dbReference type="GO" id="GO:0032259">
    <property type="term" value="P:methylation"/>
    <property type="evidence" value="ECO:0007669"/>
    <property type="project" value="UniProtKB-KW"/>
</dbReference>
<dbReference type="InterPro" id="IPR050390">
    <property type="entry name" value="C5-Methyltransferase"/>
</dbReference>
<evidence type="ECO:0000256" key="4">
    <source>
        <dbReference type="ARBA" id="ARBA00022691"/>
    </source>
</evidence>
<dbReference type="InterPro" id="IPR029063">
    <property type="entry name" value="SAM-dependent_MTases_sf"/>
</dbReference>
<keyword evidence="9" id="KW-1185">Reference proteome</keyword>
<dbReference type="Gene3D" id="3.90.120.30">
    <property type="match status" value="1"/>
</dbReference>
<protein>
    <recommendedName>
        <fullName evidence="1">DNA (cytosine-5-)-methyltransferase</fullName>
        <ecNumber evidence="1">2.1.1.37</ecNumber>
    </recommendedName>
</protein>
<evidence type="ECO:0000313" key="8">
    <source>
        <dbReference type="EMBL" id="QBM28367.1"/>
    </source>
</evidence>
<dbReference type="Gene3D" id="3.40.50.150">
    <property type="entry name" value="Vaccinia Virus protein VP39"/>
    <property type="match status" value="1"/>
</dbReference>
<dbReference type="PROSITE" id="PS51679">
    <property type="entry name" value="SAM_MT_C5"/>
    <property type="match status" value="1"/>
</dbReference>
<accession>A0A4P6WXK0</accession>
<dbReference type="RefSeq" id="WP_133156700.1">
    <property type="nucleotide sequence ID" value="NZ_CP037867.1"/>
</dbReference>
<dbReference type="GO" id="GO:0003677">
    <property type="term" value="F:DNA binding"/>
    <property type="evidence" value="ECO:0007669"/>
    <property type="project" value="TreeGrafter"/>
</dbReference>
<keyword evidence="2 7" id="KW-0489">Methyltransferase</keyword>
<dbReference type="PANTHER" id="PTHR10629">
    <property type="entry name" value="CYTOSINE-SPECIFIC METHYLTRANSFERASE"/>
    <property type="match status" value="1"/>
</dbReference>
<keyword evidence="5" id="KW-0680">Restriction system</keyword>
<comment type="catalytic activity">
    <reaction evidence="6">
        <text>a 2'-deoxycytidine in DNA + S-adenosyl-L-methionine = a 5-methyl-2'-deoxycytidine in DNA + S-adenosyl-L-homocysteine + H(+)</text>
        <dbReference type="Rhea" id="RHEA:13681"/>
        <dbReference type="Rhea" id="RHEA-COMP:11369"/>
        <dbReference type="Rhea" id="RHEA-COMP:11370"/>
        <dbReference type="ChEBI" id="CHEBI:15378"/>
        <dbReference type="ChEBI" id="CHEBI:57856"/>
        <dbReference type="ChEBI" id="CHEBI:59789"/>
        <dbReference type="ChEBI" id="CHEBI:85452"/>
        <dbReference type="ChEBI" id="CHEBI:85454"/>
        <dbReference type="EC" id="2.1.1.37"/>
    </reaction>
</comment>
<proteinExistence type="inferred from homology"/>
<dbReference type="GO" id="GO:0009307">
    <property type="term" value="P:DNA restriction-modification system"/>
    <property type="evidence" value="ECO:0007669"/>
    <property type="project" value="UniProtKB-KW"/>
</dbReference>
<dbReference type="AlphaFoldDB" id="A0A4P6WXK0"/>
<keyword evidence="4 7" id="KW-0949">S-adenosyl-L-methionine</keyword>
<name>A0A4P6WXK0_HYDPS</name>
<dbReference type="InterPro" id="IPR001525">
    <property type="entry name" value="C5_MeTfrase"/>
</dbReference>
<evidence type="ECO:0000256" key="7">
    <source>
        <dbReference type="PROSITE-ProRule" id="PRU01016"/>
    </source>
</evidence>
<dbReference type="GO" id="GO:0003886">
    <property type="term" value="F:DNA (cytosine-5-)-methyltransferase activity"/>
    <property type="evidence" value="ECO:0007669"/>
    <property type="project" value="UniProtKB-EC"/>
</dbReference>
<evidence type="ECO:0000256" key="5">
    <source>
        <dbReference type="ARBA" id="ARBA00022747"/>
    </source>
</evidence>
<feature type="active site" evidence="7">
    <location>
        <position position="215"/>
    </location>
</feature>
<dbReference type="REBASE" id="306548">
    <property type="entry name" value="M.Hps1084ORF11760P"/>
</dbReference>
<dbReference type="PANTHER" id="PTHR10629:SF52">
    <property type="entry name" value="DNA (CYTOSINE-5)-METHYLTRANSFERASE 1"/>
    <property type="match status" value="1"/>
</dbReference>
<evidence type="ECO:0000256" key="3">
    <source>
        <dbReference type="ARBA" id="ARBA00022679"/>
    </source>
</evidence>
<gene>
    <name evidence="8" type="primary">hpaIIM</name>
    <name evidence="8" type="ORF">HPF_11760</name>
</gene>
<dbReference type="Pfam" id="PF00145">
    <property type="entry name" value="DNA_methylase"/>
    <property type="match status" value="1"/>
</dbReference>
<evidence type="ECO:0000256" key="1">
    <source>
        <dbReference type="ARBA" id="ARBA00011975"/>
    </source>
</evidence>
<evidence type="ECO:0000256" key="2">
    <source>
        <dbReference type="ARBA" id="ARBA00022603"/>
    </source>
</evidence>
<evidence type="ECO:0000313" key="9">
    <source>
        <dbReference type="Proteomes" id="UP000293912"/>
    </source>
</evidence>